<dbReference type="Proteomes" id="UP000242175">
    <property type="component" value="Chromosome small"/>
</dbReference>
<dbReference type="EMBL" id="CP022356">
    <property type="protein sequence ID" value="ASK79355.1"/>
    <property type="molecule type" value="Genomic_DNA"/>
</dbReference>
<dbReference type="RefSeq" id="WP_089074263.1">
    <property type="nucleotide sequence ID" value="NZ_CBCSAM010000004.1"/>
</dbReference>
<organism evidence="1 2">
    <name type="scientific">Paraphotobacterium marinum</name>
    <dbReference type="NCBI Taxonomy" id="1755811"/>
    <lineage>
        <taxon>Bacteria</taxon>
        <taxon>Pseudomonadati</taxon>
        <taxon>Pseudomonadota</taxon>
        <taxon>Gammaproteobacteria</taxon>
        <taxon>Vibrionales</taxon>
        <taxon>Vibrionaceae</taxon>
        <taxon>Paraphotobacterium</taxon>
    </lineage>
</organism>
<keyword evidence="2" id="KW-1185">Reference proteome</keyword>
<sequence>MIFANIYLKKNQYCSFAIFQDRGNIFLVDCYDGNIRLNYLIYNRIECLLDKLKTLKVLTFSSLNKHFFFQEQDNAKSCFINDKNSISIKNALSSNKINQLFTEFKNEHGIYNKHELKQIEEQLVYF</sequence>
<accession>A0A220VG65</accession>
<reference evidence="1 2" key="1">
    <citation type="journal article" date="2016" name="Int. J. Syst. Evol. Microbiol.">
        <title>Paraphotobacterium marinum gen. nov., sp. nov., a member of the family Vibrionaceae, isolated from surface seawater.</title>
        <authorList>
            <person name="Huang Z."/>
            <person name="Dong C."/>
            <person name="Shao Z."/>
        </authorList>
    </citation>
    <scope>NUCLEOTIDE SEQUENCE [LARGE SCALE GENOMIC DNA]</scope>
    <source>
        <strain evidence="1 2">NSCS20N07D</strain>
    </source>
</reference>
<dbReference type="AlphaFoldDB" id="A0A220VG65"/>
<dbReference type="KEGG" id="pmai:CF386_09845"/>
<evidence type="ECO:0000313" key="1">
    <source>
        <dbReference type="EMBL" id="ASK79355.1"/>
    </source>
</evidence>
<protein>
    <submittedName>
        <fullName evidence="1">Uncharacterized protein</fullName>
    </submittedName>
</protein>
<gene>
    <name evidence="1" type="ORF">CF386_09845</name>
</gene>
<proteinExistence type="predicted"/>
<name>A0A220VG65_9GAMM</name>
<evidence type="ECO:0000313" key="2">
    <source>
        <dbReference type="Proteomes" id="UP000242175"/>
    </source>
</evidence>